<evidence type="ECO:0000256" key="3">
    <source>
        <dbReference type="ARBA" id="ARBA00022822"/>
    </source>
</evidence>
<dbReference type="PANTHER" id="PTHR43285:SF2">
    <property type="entry name" value="ANTHRANILATE PHOSPHORIBOSYLTRANSFERASE"/>
    <property type="match status" value="1"/>
</dbReference>
<dbReference type="EC" id="2.4.2.18" evidence="4"/>
<keyword evidence="4" id="KW-0460">Magnesium</keyword>
<accession>A0A455TA68</accession>
<feature type="domain" description="Glycosyl transferase family 3" evidence="5">
    <location>
        <begin position="76"/>
        <end position="323"/>
    </location>
</feature>
<comment type="subunit">
    <text evidence="4">Homodimer.</text>
</comment>
<comment type="function">
    <text evidence="4">Catalyzes the transfer of the phosphoribosyl group of 5-phosphorylribose-1-pyrophosphate (PRPP) to anthranilate to yield N-(5'-phosphoribosyl)-anthranilate (PRA).</text>
</comment>
<dbReference type="InterPro" id="IPR000312">
    <property type="entry name" value="Glycosyl_Trfase_fam3"/>
</dbReference>
<dbReference type="Pfam" id="PF00591">
    <property type="entry name" value="Glycos_transf_3"/>
    <property type="match status" value="1"/>
</dbReference>
<dbReference type="InterPro" id="IPR017459">
    <property type="entry name" value="Glycosyl_Trfase_fam3_N_dom"/>
</dbReference>
<feature type="binding site" evidence="4">
    <location>
        <position position="224"/>
    </location>
    <ligand>
        <name>Mg(2+)</name>
        <dbReference type="ChEBI" id="CHEBI:18420"/>
        <label>2</label>
    </ligand>
</feature>
<sequence length="333" mass="37760">MKKILNKLYQLQPLSEIESYNLFNLINTNKVNNVHLALILILIKMHGETIDEILGAVKSCIRYKKFFPDLSNYFFSDITGTGGDNKNNINVSTISAIVAATCGYKIVKHCNYAISGKFGSSNFLETLGINVHVSSEISKKNLEKFNICFLLAPLYYNSFKHAAKVRKTLYTRTLFNIIGPLLNPSSPLLTVIGVYKKSLMIPMITILKKLHYQRAILIHSANTDEITLHSKTYVTELKNKKIYNYQLFPKDFGLYSHAIKETLNYSFHTKVKDSINVLKGKGSHIHEEIIAVNVAILMKVFGNEDLKENTKYALKIIRSGQAYNLVNKLTSRN</sequence>
<dbReference type="InterPro" id="IPR035902">
    <property type="entry name" value="Nuc_phospho_transferase"/>
</dbReference>
<gene>
    <name evidence="4 7" type="primary">trpD</name>
    <name evidence="7" type="ORF">BUCNMO_219</name>
</gene>
<dbReference type="Gene3D" id="1.20.970.10">
    <property type="entry name" value="Transferase, Pyrimidine Nucleoside Phosphorylase, Chain C"/>
    <property type="match status" value="1"/>
</dbReference>
<feature type="binding site" evidence="4">
    <location>
        <position position="225"/>
    </location>
    <ligand>
        <name>Mg(2+)</name>
        <dbReference type="ChEBI" id="CHEBI:18420"/>
        <label>2</label>
    </ligand>
</feature>
<feature type="binding site" evidence="4">
    <location>
        <position position="225"/>
    </location>
    <ligand>
        <name>Mg(2+)</name>
        <dbReference type="ChEBI" id="CHEBI:18420"/>
        <label>1</label>
    </ligand>
</feature>
<dbReference type="SUPFAM" id="SSF52418">
    <property type="entry name" value="Nucleoside phosphorylase/phosphoribosyltransferase catalytic domain"/>
    <property type="match status" value="1"/>
</dbReference>
<comment type="similarity">
    <text evidence="4">Belongs to the anthranilate phosphoribosyltransferase family.</text>
</comment>
<evidence type="ECO:0000256" key="2">
    <source>
        <dbReference type="ARBA" id="ARBA00022679"/>
    </source>
</evidence>
<dbReference type="GO" id="GO:0000287">
    <property type="term" value="F:magnesium ion binding"/>
    <property type="evidence" value="ECO:0007669"/>
    <property type="project" value="UniProtKB-UniRule"/>
</dbReference>
<keyword evidence="4" id="KW-0057">Aromatic amino acid biosynthesis</keyword>
<dbReference type="NCBIfam" id="TIGR01245">
    <property type="entry name" value="trpD"/>
    <property type="match status" value="1"/>
</dbReference>
<dbReference type="InterPro" id="IPR036320">
    <property type="entry name" value="Glycosyl_Trfase_fam3_N_dom_sf"/>
</dbReference>
<dbReference type="AlphaFoldDB" id="A0A455TA68"/>
<comment type="catalytic activity">
    <reaction evidence="4">
        <text>N-(5-phospho-beta-D-ribosyl)anthranilate + diphosphate = 5-phospho-alpha-D-ribose 1-diphosphate + anthranilate</text>
        <dbReference type="Rhea" id="RHEA:11768"/>
        <dbReference type="ChEBI" id="CHEBI:16567"/>
        <dbReference type="ChEBI" id="CHEBI:18277"/>
        <dbReference type="ChEBI" id="CHEBI:33019"/>
        <dbReference type="ChEBI" id="CHEBI:58017"/>
        <dbReference type="EC" id="2.4.2.18"/>
    </reaction>
</comment>
<dbReference type="Pfam" id="PF02885">
    <property type="entry name" value="Glycos_trans_3N"/>
    <property type="match status" value="1"/>
</dbReference>
<keyword evidence="3 4" id="KW-0822">Tryptophan biosynthesis</keyword>
<reference evidence="7 8" key="1">
    <citation type="journal article" date="2019" name="Proc. Natl. Acad. Sci. U.S.A.">
        <title>Exaggeration and cooption of innate immunity for social defense.</title>
        <authorList>
            <person name="Kutsukake M."/>
            <person name="Moriyama M."/>
            <person name="Shigenobu S."/>
            <person name="Meng X.-Y."/>
            <person name="Nikoh N."/>
            <person name="Noda C."/>
            <person name="Kobayashi S."/>
            <person name="Fukatsu T."/>
        </authorList>
    </citation>
    <scope>NUCLEOTIDE SEQUENCE [LARGE SCALE GENOMIC DNA]</scope>
    <source>
        <strain evidence="7 8">Nmo</strain>
    </source>
</reference>
<dbReference type="RefSeq" id="WP_158344845.1">
    <property type="nucleotide sequence ID" value="NZ_AP019379.1"/>
</dbReference>
<dbReference type="EMBL" id="AP019379">
    <property type="protein sequence ID" value="BBI01231.1"/>
    <property type="molecule type" value="Genomic_DNA"/>
</dbReference>
<dbReference type="UniPathway" id="UPA00035">
    <property type="reaction ID" value="UER00041"/>
</dbReference>
<keyword evidence="1 4" id="KW-0328">Glycosyltransferase</keyword>
<evidence type="ECO:0000259" key="6">
    <source>
        <dbReference type="Pfam" id="PF02885"/>
    </source>
</evidence>
<dbReference type="GO" id="GO:0000162">
    <property type="term" value="P:L-tryptophan biosynthetic process"/>
    <property type="evidence" value="ECO:0007669"/>
    <property type="project" value="UniProtKB-UniRule"/>
</dbReference>
<feature type="domain" description="Glycosyl transferase family 3 N-terminal" evidence="6">
    <location>
        <begin position="2"/>
        <end position="60"/>
    </location>
</feature>
<evidence type="ECO:0000256" key="4">
    <source>
        <dbReference type="HAMAP-Rule" id="MF_00211"/>
    </source>
</evidence>
<dbReference type="GO" id="GO:0004048">
    <property type="term" value="F:anthranilate phosphoribosyltransferase activity"/>
    <property type="evidence" value="ECO:0007669"/>
    <property type="project" value="UniProtKB-UniRule"/>
</dbReference>
<organism evidence="7 8">
    <name type="scientific">Buchnera aphidicola</name>
    <name type="common">Nipponaphis monzeni</name>
    <dbReference type="NCBI Taxonomy" id="2495405"/>
    <lineage>
        <taxon>Bacteria</taxon>
        <taxon>Pseudomonadati</taxon>
        <taxon>Pseudomonadota</taxon>
        <taxon>Gammaproteobacteria</taxon>
        <taxon>Enterobacterales</taxon>
        <taxon>Erwiniaceae</taxon>
        <taxon>Buchnera</taxon>
    </lineage>
</organism>
<feature type="binding site" evidence="4">
    <location>
        <position position="80"/>
    </location>
    <ligand>
        <name>anthranilate</name>
        <dbReference type="ChEBI" id="CHEBI:16567"/>
        <label>1</label>
    </ligand>
</feature>
<feature type="binding site" evidence="4">
    <location>
        <begin position="108"/>
        <end position="116"/>
    </location>
    <ligand>
        <name>5-phospho-alpha-D-ribose 1-diphosphate</name>
        <dbReference type="ChEBI" id="CHEBI:58017"/>
    </ligand>
</feature>
<dbReference type="HAMAP" id="MF_00211">
    <property type="entry name" value="TrpD"/>
    <property type="match status" value="1"/>
</dbReference>
<evidence type="ECO:0000313" key="7">
    <source>
        <dbReference type="EMBL" id="BBI01231.1"/>
    </source>
</evidence>
<dbReference type="SUPFAM" id="SSF47648">
    <property type="entry name" value="Nucleoside phosphorylase/phosphoribosyltransferase N-terminal domain"/>
    <property type="match status" value="1"/>
</dbReference>
<feature type="binding site" evidence="4">
    <location>
        <begin position="83"/>
        <end position="84"/>
    </location>
    <ligand>
        <name>5-phospho-alpha-D-ribose 1-diphosphate</name>
        <dbReference type="ChEBI" id="CHEBI:58017"/>
    </ligand>
</feature>
<comment type="caution">
    <text evidence="4">Lacks conserved residue(s) required for the propagation of feature annotation.</text>
</comment>
<keyword evidence="2 4" id="KW-0808">Transferase</keyword>
<feature type="binding site" evidence="4">
    <location>
        <position position="120"/>
    </location>
    <ligand>
        <name>5-phospho-alpha-D-ribose 1-diphosphate</name>
        <dbReference type="ChEBI" id="CHEBI:58017"/>
    </ligand>
</feature>
<dbReference type="OrthoDB" id="9806430at2"/>
<dbReference type="GO" id="GO:0005829">
    <property type="term" value="C:cytosol"/>
    <property type="evidence" value="ECO:0007669"/>
    <property type="project" value="TreeGrafter"/>
</dbReference>
<dbReference type="PANTHER" id="PTHR43285">
    <property type="entry name" value="ANTHRANILATE PHOSPHORIBOSYLTRANSFERASE"/>
    <property type="match status" value="1"/>
</dbReference>
<proteinExistence type="inferred from homology"/>
<name>A0A455TA68_9GAMM</name>
<keyword evidence="8" id="KW-1185">Reference proteome</keyword>
<comment type="cofactor">
    <cofactor evidence="4">
        <name>Mg(2+)</name>
        <dbReference type="ChEBI" id="CHEBI:18420"/>
    </cofactor>
    <text evidence="4">Binds 2 magnesium ions per monomer.</text>
</comment>
<protein>
    <recommendedName>
        <fullName evidence="4">Anthranilate phosphoribosyltransferase</fullName>
        <ecNumber evidence="4">2.4.2.18</ecNumber>
    </recommendedName>
</protein>
<feature type="binding site" evidence="4">
    <location>
        <position position="111"/>
    </location>
    <ligand>
        <name>anthranilate</name>
        <dbReference type="ChEBI" id="CHEBI:16567"/>
        <label>1</label>
    </ligand>
</feature>
<dbReference type="Proteomes" id="UP000317544">
    <property type="component" value="Chromosome"/>
</dbReference>
<keyword evidence="4" id="KW-0479">Metal-binding</keyword>
<feature type="binding site" evidence="4">
    <location>
        <position position="92"/>
    </location>
    <ligand>
        <name>Mg(2+)</name>
        <dbReference type="ChEBI" id="CHEBI:18420"/>
        <label>1</label>
    </ligand>
</feature>
<evidence type="ECO:0000259" key="5">
    <source>
        <dbReference type="Pfam" id="PF00591"/>
    </source>
</evidence>
<dbReference type="InterPro" id="IPR005940">
    <property type="entry name" value="Anthranilate_Pribosyl_Tfrase"/>
</dbReference>
<keyword evidence="4" id="KW-0028">Amino-acid biosynthesis</keyword>
<evidence type="ECO:0000256" key="1">
    <source>
        <dbReference type="ARBA" id="ARBA00022676"/>
    </source>
</evidence>
<feature type="binding site" evidence="4">
    <location>
        <position position="166"/>
    </location>
    <ligand>
        <name>anthranilate</name>
        <dbReference type="ChEBI" id="CHEBI:16567"/>
        <label>2</label>
    </ligand>
</feature>
<comment type="pathway">
    <text evidence="4">Amino-acid biosynthesis; L-tryptophan biosynthesis; L-tryptophan from chorismate: step 2/5.</text>
</comment>
<feature type="binding site" evidence="4">
    <location>
        <begin position="90"/>
        <end position="93"/>
    </location>
    <ligand>
        <name>5-phospho-alpha-D-ribose 1-diphosphate</name>
        <dbReference type="ChEBI" id="CHEBI:58017"/>
    </ligand>
</feature>
<evidence type="ECO:0000313" key="8">
    <source>
        <dbReference type="Proteomes" id="UP000317544"/>
    </source>
</evidence>
<feature type="binding site" evidence="4">
    <location>
        <position position="80"/>
    </location>
    <ligand>
        <name>5-phospho-alpha-D-ribose 1-diphosphate</name>
        <dbReference type="ChEBI" id="CHEBI:58017"/>
    </ligand>
</feature>
<dbReference type="Gene3D" id="3.40.1030.10">
    <property type="entry name" value="Nucleoside phosphorylase/phosphoribosyltransferase catalytic domain"/>
    <property type="match status" value="1"/>
</dbReference>